<dbReference type="InterPro" id="IPR036662">
    <property type="entry name" value="PTS_EIIA_man-typ_sf"/>
</dbReference>
<evidence type="ECO:0000256" key="2">
    <source>
        <dbReference type="ARBA" id="ARBA00022448"/>
    </source>
</evidence>
<dbReference type="EMBL" id="CP157947">
    <property type="protein sequence ID" value="XBS71520.1"/>
    <property type="molecule type" value="Genomic_DNA"/>
</dbReference>
<protein>
    <submittedName>
        <fullName evidence="9">PTS sugar transporter subunit IIA</fullName>
    </submittedName>
</protein>
<accession>A0AAU7QEK1</accession>
<dbReference type="GO" id="GO:0016020">
    <property type="term" value="C:membrane"/>
    <property type="evidence" value="ECO:0007669"/>
    <property type="project" value="InterPro"/>
</dbReference>
<dbReference type="SUPFAM" id="SSF53062">
    <property type="entry name" value="PTS system fructose IIA component-like"/>
    <property type="match status" value="1"/>
</dbReference>
<evidence type="ECO:0000256" key="4">
    <source>
        <dbReference type="ARBA" id="ARBA00022597"/>
    </source>
</evidence>
<evidence type="ECO:0000256" key="6">
    <source>
        <dbReference type="ARBA" id="ARBA00022683"/>
    </source>
</evidence>
<dbReference type="GO" id="GO:0005737">
    <property type="term" value="C:cytoplasm"/>
    <property type="evidence" value="ECO:0007669"/>
    <property type="project" value="UniProtKB-SubCell"/>
</dbReference>
<gene>
    <name evidence="9" type="ORF">ABK905_11700</name>
</gene>
<reference evidence="9" key="1">
    <citation type="submission" date="2024-06" db="EMBL/GenBank/DDBJ databases">
        <authorList>
            <person name="Coelho C."/>
            <person name="Bento M."/>
            <person name="Garcia E."/>
            <person name="Camelo A."/>
            <person name="Brandao I."/>
            <person name="Espirito Santo C."/>
            <person name="Trovao J."/>
            <person name="Verissimo A."/>
            <person name="Costa J."/>
            <person name="Tiago I."/>
        </authorList>
    </citation>
    <scope>NUCLEOTIDE SEQUENCE</scope>
    <source>
        <strain evidence="9">KWT182</strain>
    </source>
</reference>
<proteinExistence type="predicted"/>
<evidence type="ECO:0000256" key="7">
    <source>
        <dbReference type="ARBA" id="ARBA00022777"/>
    </source>
</evidence>
<dbReference type="InterPro" id="IPR033887">
    <property type="entry name" value="PTS_IIA_man"/>
</dbReference>
<keyword evidence="2" id="KW-0813">Transport</keyword>
<dbReference type="InterPro" id="IPR051471">
    <property type="entry name" value="Bacterial_PTS_sugar_comp"/>
</dbReference>
<keyword evidence="4 9" id="KW-0762">Sugar transport</keyword>
<name>A0AAU7QEK1_9GAMM</name>
<organism evidence="9">
    <name type="scientific">Acerihabitans sp. KWT182</name>
    <dbReference type="NCBI Taxonomy" id="3157919"/>
    <lineage>
        <taxon>Bacteria</taxon>
        <taxon>Pseudomonadati</taxon>
        <taxon>Pseudomonadota</taxon>
        <taxon>Gammaproteobacteria</taxon>
        <taxon>Enterobacterales</taxon>
        <taxon>Pectobacteriaceae</taxon>
        <taxon>Acerihabitans</taxon>
    </lineage>
</organism>
<keyword evidence="7" id="KW-0418">Kinase</keyword>
<dbReference type="PANTHER" id="PTHR33799">
    <property type="entry name" value="PTS PERMEASE-RELATED-RELATED"/>
    <property type="match status" value="1"/>
</dbReference>
<evidence type="ECO:0000256" key="5">
    <source>
        <dbReference type="ARBA" id="ARBA00022679"/>
    </source>
</evidence>
<dbReference type="InterPro" id="IPR004701">
    <property type="entry name" value="PTS_EIIA_man-typ"/>
</dbReference>
<keyword evidence="5" id="KW-0808">Transferase</keyword>
<evidence type="ECO:0000256" key="1">
    <source>
        <dbReference type="ARBA" id="ARBA00004496"/>
    </source>
</evidence>
<dbReference type="CDD" id="cd00006">
    <property type="entry name" value="PTS_IIA_man"/>
    <property type="match status" value="1"/>
</dbReference>
<feature type="domain" description="PTS EIIA type-4" evidence="8">
    <location>
        <begin position="1"/>
        <end position="125"/>
    </location>
</feature>
<dbReference type="PROSITE" id="PS51096">
    <property type="entry name" value="PTS_EIIA_TYPE_4"/>
    <property type="match status" value="1"/>
</dbReference>
<sequence length="138" mass="15076">MNDIIFTAHGLSATAMEDSVAMVLGERDNFYTLALTHDQGIDAFRRQLALLVARLRRDAARGILILTDMPAGTPYNVSVQLALAGENMDVLSGTNFPMVLTALDQSDLPLSDLTELVMETGREAINRFVAVAYTPEDF</sequence>
<keyword evidence="3" id="KW-0963">Cytoplasm</keyword>
<comment type="subcellular location">
    <subcellularLocation>
        <location evidence="1">Cytoplasm</location>
    </subcellularLocation>
</comment>
<dbReference type="GO" id="GO:0009401">
    <property type="term" value="P:phosphoenolpyruvate-dependent sugar phosphotransferase system"/>
    <property type="evidence" value="ECO:0007669"/>
    <property type="project" value="UniProtKB-KW"/>
</dbReference>
<keyword evidence="6" id="KW-0598">Phosphotransferase system</keyword>
<dbReference type="Pfam" id="PF03610">
    <property type="entry name" value="EIIA-man"/>
    <property type="match status" value="1"/>
</dbReference>
<evidence type="ECO:0000313" key="9">
    <source>
        <dbReference type="EMBL" id="XBS71520.1"/>
    </source>
</evidence>
<evidence type="ECO:0000256" key="3">
    <source>
        <dbReference type="ARBA" id="ARBA00022490"/>
    </source>
</evidence>
<dbReference type="Gene3D" id="3.40.50.510">
    <property type="entry name" value="Phosphotransferase system, mannose-type IIA component"/>
    <property type="match status" value="1"/>
</dbReference>
<dbReference type="AlphaFoldDB" id="A0AAU7QEK1"/>
<dbReference type="GO" id="GO:0016301">
    <property type="term" value="F:kinase activity"/>
    <property type="evidence" value="ECO:0007669"/>
    <property type="project" value="UniProtKB-KW"/>
</dbReference>
<dbReference type="PANTHER" id="PTHR33799:SF1">
    <property type="entry name" value="PTS SYSTEM MANNOSE-SPECIFIC EIIAB COMPONENT-RELATED"/>
    <property type="match status" value="1"/>
</dbReference>
<evidence type="ECO:0000259" key="8">
    <source>
        <dbReference type="PROSITE" id="PS51096"/>
    </source>
</evidence>